<dbReference type="EMBL" id="RJUJ01000003">
    <property type="protein sequence ID" value="ROH83341.1"/>
    <property type="molecule type" value="Genomic_DNA"/>
</dbReference>
<name>A0A3N0UT08_9GAMM</name>
<reference evidence="1 2" key="1">
    <citation type="submission" date="2018-10" db="EMBL/GenBank/DDBJ databases">
        <title>New species genome.</title>
        <authorList>
            <person name="Li Y."/>
        </authorList>
    </citation>
    <scope>NUCLEOTIDE SEQUENCE [LARGE SCALE GENOMIC DNA]</scope>
    <source>
        <strain evidence="1 2">L6_4B</strain>
    </source>
</reference>
<proteinExistence type="predicted"/>
<dbReference type="AlphaFoldDB" id="A0A3N0UT08"/>
<evidence type="ECO:0000313" key="2">
    <source>
        <dbReference type="Proteomes" id="UP000274511"/>
    </source>
</evidence>
<dbReference type="OrthoDB" id="7061692at2"/>
<evidence type="ECO:0000313" key="1">
    <source>
        <dbReference type="EMBL" id="ROH83341.1"/>
    </source>
</evidence>
<comment type="caution">
    <text evidence="1">The sequence shown here is derived from an EMBL/GenBank/DDBJ whole genome shotgun (WGS) entry which is preliminary data.</text>
</comment>
<sequence>MKNVAYVRKMLEKLLEATSSPVYAVCIEIASYIELHPKQRDLTIGGLRVALKRVVQEDNVLIEAAFTLTAYPFQALEVRYKLYDERISRVLEELDHSTYMIAKSEGYFIDDDGNTIYLDELHSRIFPYFINSLNNDVERGFKTVMRDE</sequence>
<dbReference type="RefSeq" id="WP_112103854.1">
    <property type="nucleotide sequence ID" value="NZ_LUSU01000002.1"/>
</dbReference>
<dbReference type="Proteomes" id="UP000274511">
    <property type="component" value="Unassembled WGS sequence"/>
</dbReference>
<organism evidence="1 2">
    <name type="scientific">Lonsdalea populi</name>
    <dbReference type="NCBI Taxonomy" id="1172565"/>
    <lineage>
        <taxon>Bacteria</taxon>
        <taxon>Pseudomonadati</taxon>
        <taxon>Pseudomonadota</taxon>
        <taxon>Gammaproteobacteria</taxon>
        <taxon>Enterobacterales</taxon>
        <taxon>Pectobacteriaceae</taxon>
        <taxon>Lonsdalea</taxon>
    </lineage>
</organism>
<accession>A0A3N0UT08</accession>
<gene>
    <name evidence="1" type="ORF">EC392_03970</name>
</gene>
<protein>
    <submittedName>
        <fullName evidence="1">Uncharacterized protein</fullName>
    </submittedName>
</protein>